<dbReference type="Proteomes" id="UP001227386">
    <property type="component" value="Chromosome"/>
</dbReference>
<reference evidence="1 2" key="1">
    <citation type="journal article" date="2012" name="Appl. Soil Ecol.">
        <title>Isolation and characterization of new plant growth-promoting bacterial endophytes.</title>
        <authorList>
            <person name="Rashid S."/>
            <person name="Charles T.C."/>
            <person name="Glick B.R."/>
        </authorList>
    </citation>
    <scope>NUCLEOTIDE SEQUENCE [LARGE SCALE GENOMIC DNA]</scope>
    <source>
        <strain evidence="1 2">YsS1</strain>
    </source>
</reference>
<evidence type="ECO:0000313" key="1">
    <source>
        <dbReference type="EMBL" id="WGO96349.1"/>
    </source>
</evidence>
<keyword evidence="2" id="KW-1185">Reference proteome</keyword>
<accession>A0ABY8PM86</accession>
<dbReference type="RefSeq" id="WP_265073112.1">
    <property type="nucleotide sequence ID" value="NZ_CP087200.1"/>
</dbReference>
<dbReference type="EMBL" id="CP123771">
    <property type="protein sequence ID" value="WGO96349.1"/>
    <property type="molecule type" value="Genomic_DNA"/>
</dbReference>
<protein>
    <submittedName>
        <fullName evidence="1">Uncharacterized protein</fullName>
    </submittedName>
</protein>
<sequence>MPTAYALSRDISAVFRPDASKPNLNQFTNTTPVSGYCTFFPTDCAATKIFSIQLPITFNSVSPIQANHTDYRQGATFKVPAEWRTAQVTHAGTGETETVEVRFSGIGSRYRLPTSVLNLIGNPDIDITLAHNRLWGGYGNSWVNPPPPCGYTGHGGLNATTYRFFWKTRVEAACSKKASFLIPSFTYDYLDFAYELRTPNPLKMSSGLYTGSLTYSVGPGQDLDMGDVMIPSDPILTLDFRLTVEHTLKIEVPPGGNRVDLEPQEGWQSWLNSGRKPTRLFRDQRFHISASSRFKMALECQYVSGNTCAISKTATGHAVPVDVGVSLPDGLTDAAGQPVNRRRLLRDGSGTELFQPGFYVDRRSGTLHFEVARNHVEDMLDSGAKAYSGNVTVIWDSEV</sequence>
<evidence type="ECO:0000313" key="2">
    <source>
        <dbReference type="Proteomes" id="UP001227386"/>
    </source>
</evidence>
<proteinExistence type="predicted"/>
<name>A0ABY8PM86_9PSED</name>
<organism evidence="1 2">
    <name type="scientific">Pseudomonas viciae</name>
    <dbReference type="NCBI Taxonomy" id="2505979"/>
    <lineage>
        <taxon>Bacteria</taxon>
        <taxon>Pseudomonadati</taxon>
        <taxon>Pseudomonadota</taxon>
        <taxon>Gammaproteobacteria</taxon>
        <taxon>Pseudomonadales</taxon>
        <taxon>Pseudomonadaceae</taxon>
        <taxon>Pseudomonas</taxon>
    </lineage>
</organism>
<gene>
    <name evidence="1" type="ORF">QCD61_22325</name>
</gene>